<accession>A0AA41RR76</accession>
<name>A0AA41RR76_PAPNU</name>
<comment type="caution">
    <text evidence="3">The sequence shown here is derived from an EMBL/GenBank/DDBJ whole genome shotgun (WGS) entry which is preliminary data.</text>
</comment>
<proteinExistence type="predicted"/>
<evidence type="ECO:0000256" key="2">
    <source>
        <dbReference type="SAM" id="Phobius"/>
    </source>
</evidence>
<reference evidence="3" key="1">
    <citation type="submission" date="2022-03" db="EMBL/GenBank/DDBJ databases">
        <title>A functionally conserved STORR gene fusion in Papaver species that diverged 16.8 million years ago.</title>
        <authorList>
            <person name="Catania T."/>
        </authorList>
    </citation>
    <scope>NUCLEOTIDE SEQUENCE</scope>
    <source>
        <strain evidence="3">S-191538</strain>
    </source>
</reference>
<gene>
    <name evidence="3" type="ORF">MKW94_005561</name>
</gene>
<organism evidence="3 4">
    <name type="scientific">Papaver nudicaule</name>
    <name type="common">Iceland poppy</name>
    <dbReference type="NCBI Taxonomy" id="74823"/>
    <lineage>
        <taxon>Eukaryota</taxon>
        <taxon>Viridiplantae</taxon>
        <taxon>Streptophyta</taxon>
        <taxon>Embryophyta</taxon>
        <taxon>Tracheophyta</taxon>
        <taxon>Spermatophyta</taxon>
        <taxon>Magnoliopsida</taxon>
        <taxon>Ranunculales</taxon>
        <taxon>Papaveraceae</taxon>
        <taxon>Papaveroideae</taxon>
        <taxon>Papaver</taxon>
    </lineage>
</organism>
<feature type="region of interest" description="Disordered" evidence="1">
    <location>
        <begin position="128"/>
        <end position="148"/>
    </location>
</feature>
<dbReference type="AlphaFoldDB" id="A0AA41RR76"/>
<keyword evidence="2" id="KW-0812">Transmembrane</keyword>
<evidence type="ECO:0000256" key="1">
    <source>
        <dbReference type="SAM" id="MobiDB-lite"/>
    </source>
</evidence>
<keyword evidence="2" id="KW-0472">Membrane</keyword>
<keyword evidence="4" id="KW-1185">Reference proteome</keyword>
<evidence type="ECO:0000313" key="4">
    <source>
        <dbReference type="Proteomes" id="UP001177140"/>
    </source>
</evidence>
<feature type="transmembrane region" description="Helical" evidence="2">
    <location>
        <begin position="7"/>
        <end position="26"/>
    </location>
</feature>
<sequence>MGRTSSVIFSIAFTGFIMLSIAQMGASIDVDTKNGQVKANGHTAKNVGDGLAEVNRDDKKKVDLPNGKVNGGGVTGVKAADGLAGVTNDGFTGVDLKTGKVQKREETTVKVGNVVVGVEADVNVQVPGNTYSANKDVPKKKNTDGSYN</sequence>
<feature type="compositionally biased region" description="Basic and acidic residues" evidence="1">
    <location>
        <begin position="136"/>
        <end position="148"/>
    </location>
</feature>
<protein>
    <submittedName>
        <fullName evidence="3">Uncharacterized protein</fullName>
    </submittedName>
</protein>
<evidence type="ECO:0000313" key="3">
    <source>
        <dbReference type="EMBL" id="MCL7025342.1"/>
    </source>
</evidence>
<keyword evidence="2" id="KW-1133">Transmembrane helix</keyword>
<dbReference type="Proteomes" id="UP001177140">
    <property type="component" value="Unassembled WGS sequence"/>
</dbReference>
<dbReference type="EMBL" id="JAJJMA010044366">
    <property type="protein sequence ID" value="MCL7025342.1"/>
    <property type="molecule type" value="Genomic_DNA"/>
</dbReference>